<proteinExistence type="inferred from homology"/>
<dbReference type="Pfam" id="PF00156">
    <property type="entry name" value="Pribosyltran"/>
    <property type="match status" value="1"/>
</dbReference>
<evidence type="ECO:0000313" key="4">
    <source>
        <dbReference type="EMBL" id="OIR19402.1"/>
    </source>
</evidence>
<dbReference type="EMBL" id="MLJW01000001">
    <property type="protein sequence ID" value="OIR19402.1"/>
    <property type="molecule type" value="Genomic_DNA"/>
</dbReference>
<dbReference type="InterPro" id="IPR051910">
    <property type="entry name" value="ComF/GntX_DNA_util-trans"/>
</dbReference>
<dbReference type="CDD" id="cd06223">
    <property type="entry name" value="PRTases_typeI"/>
    <property type="match status" value="1"/>
</dbReference>
<dbReference type="InterPro" id="IPR029057">
    <property type="entry name" value="PRTase-like"/>
</dbReference>
<name>A0A1J5TEM5_9ZZZZ</name>
<feature type="domain" description="Double zinc ribbon" evidence="3">
    <location>
        <begin position="18"/>
        <end position="69"/>
    </location>
</feature>
<evidence type="ECO:0000259" key="2">
    <source>
        <dbReference type="Pfam" id="PF00156"/>
    </source>
</evidence>
<organism evidence="4">
    <name type="scientific">mine drainage metagenome</name>
    <dbReference type="NCBI Taxonomy" id="410659"/>
    <lineage>
        <taxon>unclassified sequences</taxon>
        <taxon>metagenomes</taxon>
        <taxon>ecological metagenomes</taxon>
    </lineage>
</organism>
<accession>A0A1J5TEM5</accession>
<dbReference type="AlphaFoldDB" id="A0A1J5TEM5"/>
<evidence type="ECO:0000259" key="3">
    <source>
        <dbReference type="Pfam" id="PF18912"/>
    </source>
</evidence>
<dbReference type="SUPFAM" id="SSF53271">
    <property type="entry name" value="PRTase-like"/>
    <property type="match status" value="1"/>
</dbReference>
<comment type="caution">
    <text evidence="4">The sequence shown here is derived from an EMBL/GenBank/DDBJ whole genome shotgun (WGS) entry which is preliminary data.</text>
</comment>
<sequence length="239" mass="26228">MSILSQHPFDIGANFKRLLPAQPCLLCGASSHDGICCAACAAELPRFTAQHCPVCALPTLAGSVCGECLRQPPPFDHAVAAFSYNFPLDKLVQALKFRDHLVLVDFLADALAERVTTRPDRLLALPLHPARLRERGFNQSLLLARRLARRFGIPLLPDACERVRNTPPQSSLPWKERDKNMRQAFVCKPDADVRGKHVAIVDDVMTTGASIGELARALKQAGASEVSAWVIARTLPHDR</sequence>
<feature type="domain" description="Phosphoribosyltransferase" evidence="2">
    <location>
        <begin position="140"/>
        <end position="232"/>
    </location>
</feature>
<dbReference type="InterPro" id="IPR044005">
    <property type="entry name" value="DZR_2"/>
</dbReference>
<reference evidence="4" key="1">
    <citation type="submission" date="2016-10" db="EMBL/GenBank/DDBJ databases">
        <title>Sequence of Gallionella enrichment culture.</title>
        <authorList>
            <person name="Poehlein A."/>
            <person name="Muehling M."/>
            <person name="Daniel R."/>
        </authorList>
    </citation>
    <scope>NUCLEOTIDE SEQUENCE</scope>
</reference>
<dbReference type="PANTHER" id="PTHR47505:SF1">
    <property type="entry name" value="DNA UTILIZATION PROTEIN YHGH"/>
    <property type="match status" value="1"/>
</dbReference>
<keyword evidence="4" id="KW-0808">Transferase</keyword>
<keyword evidence="4" id="KW-0418">Kinase</keyword>
<gene>
    <name evidence="4" type="primary">prs_1</name>
    <name evidence="4" type="ORF">GALL_02820</name>
</gene>
<protein>
    <submittedName>
        <fullName evidence="4">Ribose-phosphate pyrophosphokinase</fullName>
    </submittedName>
</protein>
<dbReference type="Pfam" id="PF18912">
    <property type="entry name" value="DZR_2"/>
    <property type="match status" value="1"/>
</dbReference>
<dbReference type="GO" id="GO:0016301">
    <property type="term" value="F:kinase activity"/>
    <property type="evidence" value="ECO:0007669"/>
    <property type="project" value="UniProtKB-KW"/>
</dbReference>
<dbReference type="Gene3D" id="3.40.50.2020">
    <property type="match status" value="1"/>
</dbReference>
<comment type="similarity">
    <text evidence="1">Belongs to the ComF/GntX family.</text>
</comment>
<dbReference type="PANTHER" id="PTHR47505">
    <property type="entry name" value="DNA UTILIZATION PROTEIN YHGH"/>
    <property type="match status" value="1"/>
</dbReference>
<dbReference type="InterPro" id="IPR000836">
    <property type="entry name" value="PRTase_dom"/>
</dbReference>
<evidence type="ECO:0000256" key="1">
    <source>
        <dbReference type="ARBA" id="ARBA00008007"/>
    </source>
</evidence>